<name>A0A9W6WRE2_9STRA</name>
<sequence length="81" mass="8797">MGLMLVPKLCHLKEEATSSMFSNVKSKESKGRPSITPAGVTNVGENENDPDGSRRVSQSKYQVRPANDMTTSGDMTSTTNY</sequence>
<protein>
    <submittedName>
        <fullName evidence="2">Unnamed protein product</fullName>
    </submittedName>
</protein>
<keyword evidence="3" id="KW-1185">Reference proteome</keyword>
<organism evidence="2 3">
    <name type="scientific">Phytophthora lilii</name>
    <dbReference type="NCBI Taxonomy" id="2077276"/>
    <lineage>
        <taxon>Eukaryota</taxon>
        <taxon>Sar</taxon>
        <taxon>Stramenopiles</taxon>
        <taxon>Oomycota</taxon>
        <taxon>Peronosporomycetes</taxon>
        <taxon>Peronosporales</taxon>
        <taxon>Peronosporaceae</taxon>
        <taxon>Phytophthora</taxon>
    </lineage>
</organism>
<comment type="caution">
    <text evidence="2">The sequence shown here is derived from an EMBL/GenBank/DDBJ whole genome shotgun (WGS) entry which is preliminary data.</text>
</comment>
<dbReference type="Proteomes" id="UP001165083">
    <property type="component" value="Unassembled WGS sequence"/>
</dbReference>
<reference evidence="2" key="1">
    <citation type="submission" date="2023-04" db="EMBL/GenBank/DDBJ databases">
        <title>Phytophthora lilii NBRC 32176.</title>
        <authorList>
            <person name="Ichikawa N."/>
            <person name="Sato H."/>
            <person name="Tonouchi N."/>
        </authorList>
    </citation>
    <scope>NUCLEOTIDE SEQUENCE</scope>
    <source>
        <strain evidence="2">NBRC 32176</strain>
    </source>
</reference>
<evidence type="ECO:0000313" key="2">
    <source>
        <dbReference type="EMBL" id="GMF14733.1"/>
    </source>
</evidence>
<evidence type="ECO:0000256" key="1">
    <source>
        <dbReference type="SAM" id="MobiDB-lite"/>
    </source>
</evidence>
<evidence type="ECO:0000313" key="3">
    <source>
        <dbReference type="Proteomes" id="UP001165083"/>
    </source>
</evidence>
<feature type="compositionally biased region" description="Low complexity" evidence="1">
    <location>
        <begin position="67"/>
        <end position="81"/>
    </location>
</feature>
<accession>A0A9W6WRE2</accession>
<gene>
    <name evidence="2" type="ORF">Plil01_000491400</name>
</gene>
<proteinExistence type="predicted"/>
<dbReference type="EMBL" id="BSXW01000205">
    <property type="protein sequence ID" value="GMF14733.1"/>
    <property type="molecule type" value="Genomic_DNA"/>
</dbReference>
<dbReference type="AlphaFoldDB" id="A0A9W6WRE2"/>
<feature type="region of interest" description="Disordered" evidence="1">
    <location>
        <begin position="16"/>
        <end position="81"/>
    </location>
</feature>